<feature type="transmembrane region" description="Helical" evidence="1">
    <location>
        <begin position="34"/>
        <end position="52"/>
    </location>
</feature>
<reference evidence="2 3" key="2">
    <citation type="submission" date="2020-06" db="EMBL/GenBank/DDBJ databases">
        <title>Halomonas songnenensis sp. nov., a moderately halophilic bacterium isolated from saline and alkaline soils.</title>
        <authorList>
            <person name="Jiang J."/>
            <person name="Pan Y."/>
        </authorList>
    </citation>
    <scope>NUCLEOTIDE SEQUENCE [LARGE SCALE GENOMIC DNA]</scope>
    <source>
        <strain evidence="2 3">TBZ9</strain>
    </source>
</reference>
<keyword evidence="1" id="KW-1133">Transmembrane helix</keyword>
<reference evidence="2 3" key="1">
    <citation type="submission" date="2020-05" db="EMBL/GenBank/DDBJ databases">
        <authorList>
            <person name="Ruan W."/>
            <person name="Jeon C.O."/>
            <person name="Chun B.H."/>
        </authorList>
    </citation>
    <scope>NUCLEOTIDE SEQUENCE [LARGE SCALE GENOMIC DNA]</scope>
    <source>
        <strain evidence="2 3">TBZ9</strain>
    </source>
</reference>
<accession>A0A7Y3XBD9</accession>
<evidence type="ECO:0000256" key="1">
    <source>
        <dbReference type="SAM" id="Phobius"/>
    </source>
</evidence>
<protein>
    <submittedName>
        <fullName evidence="2">Uncharacterized protein</fullName>
    </submittedName>
</protein>
<comment type="caution">
    <text evidence="2">The sequence shown here is derived from an EMBL/GenBank/DDBJ whole genome shotgun (WGS) entry which is preliminary data.</text>
</comment>
<evidence type="ECO:0000313" key="3">
    <source>
        <dbReference type="Proteomes" id="UP000588806"/>
    </source>
</evidence>
<gene>
    <name evidence="2" type="ORF">HLB35_11435</name>
</gene>
<keyword evidence="3" id="KW-1185">Reference proteome</keyword>
<organism evidence="2 3">
    <name type="scientific">Vreelandella azerica</name>
    <dbReference type="NCBI Taxonomy" id="2732867"/>
    <lineage>
        <taxon>Bacteria</taxon>
        <taxon>Pseudomonadati</taxon>
        <taxon>Pseudomonadota</taxon>
        <taxon>Gammaproteobacteria</taxon>
        <taxon>Oceanospirillales</taxon>
        <taxon>Halomonadaceae</taxon>
        <taxon>Vreelandella</taxon>
    </lineage>
</organism>
<dbReference type="AlphaFoldDB" id="A0A7Y3XBD9"/>
<evidence type="ECO:0000313" key="2">
    <source>
        <dbReference type="EMBL" id="NOG32218.1"/>
    </source>
</evidence>
<feature type="transmembrane region" description="Helical" evidence="1">
    <location>
        <begin position="125"/>
        <end position="142"/>
    </location>
</feature>
<dbReference type="EMBL" id="JABFHI010000004">
    <property type="protein sequence ID" value="NOG32218.1"/>
    <property type="molecule type" value="Genomic_DNA"/>
</dbReference>
<name>A0A7Y3XBD9_9GAMM</name>
<dbReference type="Proteomes" id="UP000588806">
    <property type="component" value="Unassembled WGS sequence"/>
</dbReference>
<proteinExistence type="predicted"/>
<feature type="transmembrane region" description="Helical" evidence="1">
    <location>
        <begin position="64"/>
        <end position="93"/>
    </location>
</feature>
<feature type="transmembrane region" description="Helical" evidence="1">
    <location>
        <begin position="99"/>
        <end position="118"/>
    </location>
</feature>
<sequence>MRNKYKVNMLRANLLAAAVGLALFTPESTLDALVVVWVAIGWLFTTALLLDFSHRRTINIPWQLIPGALITALLATMPESSSMLIWAWVAVFMLPQSNYVIALNALLAAISLFLLAPYLPFPDQWLMFAALLMMCVLSVARARQLNTINGAIRQRAQLVPGMRIWAKEQLARDLSREQTRCKREGIHAELIILQVKRHQLWHTAHRLCQTTYHFENVYRLNSRMLATLTLSRSSSEGLKRRQHLIQTISDKSACHYIEISDIEITELNLDNFIKEKQALFPLESS</sequence>
<keyword evidence="1" id="KW-0472">Membrane</keyword>
<keyword evidence="1" id="KW-0812">Transmembrane</keyword>